<dbReference type="AlphaFoldDB" id="A0A087UJS6"/>
<reference evidence="3 4" key="1">
    <citation type="submission" date="2013-11" db="EMBL/GenBank/DDBJ databases">
        <title>Genome sequencing of Stegodyphus mimosarum.</title>
        <authorList>
            <person name="Bechsgaard J."/>
        </authorList>
    </citation>
    <scope>NUCLEOTIDE SEQUENCE [LARGE SCALE GENOMIC DNA]</scope>
</reference>
<dbReference type="GO" id="GO:0007156">
    <property type="term" value="P:homophilic cell adhesion via plasma membrane adhesion molecules"/>
    <property type="evidence" value="ECO:0007669"/>
    <property type="project" value="TreeGrafter"/>
</dbReference>
<keyword evidence="4" id="KW-1185">Reference proteome</keyword>
<feature type="domain" description="Ig-like" evidence="2">
    <location>
        <begin position="16"/>
        <end position="101"/>
    </location>
</feature>
<evidence type="ECO:0000313" key="3">
    <source>
        <dbReference type="EMBL" id="KFM77615.1"/>
    </source>
</evidence>
<dbReference type="InterPro" id="IPR003598">
    <property type="entry name" value="Ig_sub2"/>
</dbReference>
<sequence>MLWKSVLGEDALKIQPFSFPAESVIGKRVSATCTPSAGEKMDFKWLKNGKELVSGRKNINILSYPFLSALVIDPLTTEDSGNYTCVVSTRGLVGSYTTTLDVLVPPTWKIIPEDHDAVNGETLMLHCQGSGRPQPVTTWSRTFGLSNDFVALSASNR</sequence>
<gene>
    <name evidence="3" type="ORF">X975_25959</name>
</gene>
<dbReference type="OMA" id="CIAINAF"/>
<dbReference type="InterPro" id="IPR013783">
    <property type="entry name" value="Ig-like_fold"/>
</dbReference>
<dbReference type="GO" id="GO:0005886">
    <property type="term" value="C:plasma membrane"/>
    <property type="evidence" value="ECO:0007669"/>
    <property type="project" value="TreeGrafter"/>
</dbReference>
<dbReference type="PROSITE" id="PS50835">
    <property type="entry name" value="IG_LIKE"/>
    <property type="match status" value="2"/>
</dbReference>
<dbReference type="InterPro" id="IPR036179">
    <property type="entry name" value="Ig-like_dom_sf"/>
</dbReference>
<dbReference type="Pfam" id="PF13927">
    <property type="entry name" value="Ig_3"/>
    <property type="match status" value="1"/>
</dbReference>
<evidence type="ECO:0000259" key="2">
    <source>
        <dbReference type="PROSITE" id="PS50835"/>
    </source>
</evidence>
<protein>
    <submittedName>
        <fullName evidence="3">Down syndrome cell adhesion molecule-like protein 1</fullName>
    </submittedName>
</protein>
<evidence type="ECO:0000256" key="1">
    <source>
        <dbReference type="ARBA" id="ARBA00023319"/>
    </source>
</evidence>
<proteinExistence type="predicted"/>
<dbReference type="SUPFAM" id="SSF48726">
    <property type="entry name" value="Immunoglobulin"/>
    <property type="match status" value="2"/>
</dbReference>
<dbReference type="InterPro" id="IPR003599">
    <property type="entry name" value="Ig_sub"/>
</dbReference>
<dbReference type="InterPro" id="IPR007110">
    <property type="entry name" value="Ig-like_dom"/>
</dbReference>
<dbReference type="GO" id="GO:0098632">
    <property type="term" value="F:cell-cell adhesion mediator activity"/>
    <property type="evidence" value="ECO:0007669"/>
    <property type="project" value="TreeGrafter"/>
</dbReference>
<organism evidence="3 4">
    <name type="scientific">Stegodyphus mimosarum</name>
    <name type="common">African social velvet spider</name>
    <dbReference type="NCBI Taxonomy" id="407821"/>
    <lineage>
        <taxon>Eukaryota</taxon>
        <taxon>Metazoa</taxon>
        <taxon>Ecdysozoa</taxon>
        <taxon>Arthropoda</taxon>
        <taxon>Chelicerata</taxon>
        <taxon>Arachnida</taxon>
        <taxon>Araneae</taxon>
        <taxon>Araneomorphae</taxon>
        <taxon>Entelegynae</taxon>
        <taxon>Eresoidea</taxon>
        <taxon>Eresidae</taxon>
        <taxon>Stegodyphus</taxon>
    </lineage>
</organism>
<dbReference type="GO" id="GO:0007411">
    <property type="term" value="P:axon guidance"/>
    <property type="evidence" value="ECO:0007669"/>
    <property type="project" value="TreeGrafter"/>
</dbReference>
<evidence type="ECO:0000313" key="4">
    <source>
        <dbReference type="Proteomes" id="UP000054359"/>
    </source>
</evidence>
<name>A0A087UJS6_STEMI</name>
<dbReference type="Gene3D" id="2.60.40.10">
    <property type="entry name" value="Immunoglobulins"/>
    <property type="match status" value="2"/>
</dbReference>
<dbReference type="GO" id="GO:0070593">
    <property type="term" value="P:dendrite self-avoidance"/>
    <property type="evidence" value="ECO:0007669"/>
    <property type="project" value="TreeGrafter"/>
</dbReference>
<keyword evidence="1" id="KW-0393">Immunoglobulin domain</keyword>
<dbReference type="Proteomes" id="UP000054359">
    <property type="component" value="Unassembled WGS sequence"/>
</dbReference>
<feature type="domain" description="Ig-like" evidence="2">
    <location>
        <begin position="106"/>
        <end position="157"/>
    </location>
</feature>
<dbReference type="EMBL" id="KK120142">
    <property type="protein sequence ID" value="KFM77615.1"/>
    <property type="molecule type" value="Genomic_DNA"/>
</dbReference>
<dbReference type="SMART" id="SM00408">
    <property type="entry name" value="IGc2"/>
    <property type="match status" value="1"/>
</dbReference>
<dbReference type="OrthoDB" id="6429856at2759"/>
<dbReference type="GO" id="GO:0030424">
    <property type="term" value="C:axon"/>
    <property type="evidence" value="ECO:0007669"/>
    <property type="project" value="TreeGrafter"/>
</dbReference>
<dbReference type="SMART" id="SM00409">
    <property type="entry name" value="IG"/>
    <property type="match status" value="1"/>
</dbReference>
<dbReference type="PANTHER" id="PTHR10075:SF101">
    <property type="entry name" value="ZWEI IG DOMAIN PROTEIN ZIG-3"/>
    <property type="match status" value="1"/>
</dbReference>
<dbReference type="STRING" id="407821.A0A087UJS6"/>
<dbReference type="PANTHER" id="PTHR10075">
    <property type="entry name" value="BASIGIN RELATED"/>
    <property type="match status" value="1"/>
</dbReference>
<feature type="non-terminal residue" evidence="3">
    <location>
        <position position="157"/>
    </location>
</feature>
<accession>A0A087UJS6</accession>